<gene>
    <name evidence="1" type="ORF">BD324DRAFT_361537</name>
</gene>
<evidence type="ECO:0000313" key="2">
    <source>
        <dbReference type="Proteomes" id="UP000193218"/>
    </source>
</evidence>
<keyword evidence="2" id="KW-1185">Reference proteome</keyword>
<dbReference type="EMBL" id="NBSH01000004">
    <property type="protein sequence ID" value="ORX38499.1"/>
    <property type="molecule type" value="Genomic_DNA"/>
</dbReference>
<sequence>MTKGLCFFFDSVWLIGLLDASHSKFLYKQSPSQLFIIFFPILRFNHLTHLIRTRHPRHILTIDESGSVIFTRNDIFASTYRILDRGRDLTDPHTLISSF</sequence>
<proteinExistence type="predicted"/>
<dbReference type="Proteomes" id="UP000193218">
    <property type="component" value="Unassembled WGS sequence"/>
</dbReference>
<comment type="caution">
    <text evidence="1">The sequence shown here is derived from an EMBL/GenBank/DDBJ whole genome shotgun (WGS) entry which is preliminary data.</text>
</comment>
<dbReference type="AlphaFoldDB" id="A0A1Y1UKH2"/>
<name>A0A1Y1UKH2_9TREE</name>
<dbReference type="GeneID" id="33554389"/>
<dbReference type="RefSeq" id="XP_021872421.1">
    <property type="nucleotide sequence ID" value="XM_022012581.1"/>
</dbReference>
<evidence type="ECO:0000313" key="1">
    <source>
        <dbReference type="EMBL" id="ORX38499.1"/>
    </source>
</evidence>
<protein>
    <submittedName>
        <fullName evidence="1">Uncharacterized protein</fullName>
    </submittedName>
</protein>
<reference evidence="1 2" key="1">
    <citation type="submission" date="2017-03" db="EMBL/GenBank/DDBJ databases">
        <title>Widespread Adenine N6-methylation of Active Genes in Fungi.</title>
        <authorList>
            <consortium name="DOE Joint Genome Institute"/>
            <person name="Mondo S.J."/>
            <person name="Dannebaum R.O."/>
            <person name="Kuo R.C."/>
            <person name="Louie K.B."/>
            <person name="Bewick A.J."/>
            <person name="Labutti K."/>
            <person name="Haridas S."/>
            <person name="Kuo A."/>
            <person name="Salamov A."/>
            <person name="Ahrendt S.R."/>
            <person name="Lau R."/>
            <person name="Bowen B.P."/>
            <person name="Lipzen A."/>
            <person name="Sullivan W."/>
            <person name="Andreopoulos W.B."/>
            <person name="Clum A."/>
            <person name="Lindquist E."/>
            <person name="Daum C."/>
            <person name="Northen T.R."/>
            <person name="Ramamoorthy G."/>
            <person name="Schmitz R.J."/>
            <person name="Gryganskyi A."/>
            <person name="Culley D."/>
            <person name="Magnuson J."/>
            <person name="James T.Y."/>
            <person name="O'Malley M.A."/>
            <person name="Stajich J.E."/>
            <person name="Spatafora J.W."/>
            <person name="Visel A."/>
            <person name="Grigoriev I.V."/>
        </authorList>
    </citation>
    <scope>NUCLEOTIDE SEQUENCE [LARGE SCALE GENOMIC DNA]</scope>
    <source>
        <strain evidence="1 2">NRRL Y-17943</strain>
    </source>
</reference>
<organism evidence="1 2">
    <name type="scientific">Kockovaella imperatae</name>
    <dbReference type="NCBI Taxonomy" id="4999"/>
    <lineage>
        <taxon>Eukaryota</taxon>
        <taxon>Fungi</taxon>
        <taxon>Dikarya</taxon>
        <taxon>Basidiomycota</taxon>
        <taxon>Agaricomycotina</taxon>
        <taxon>Tremellomycetes</taxon>
        <taxon>Tremellales</taxon>
        <taxon>Cuniculitremaceae</taxon>
        <taxon>Kockovaella</taxon>
    </lineage>
</organism>
<accession>A0A1Y1UKH2</accession>
<dbReference type="InParanoid" id="A0A1Y1UKH2"/>